<evidence type="ECO:0000256" key="6">
    <source>
        <dbReference type="ARBA" id="ARBA00022989"/>
    </source>
</evidence>
<evidence type="ECO:0000256" key="5">
    <source>
        <dbReference type="ARBA" id="ARBA00022692"/>
    </source>
</evidence>
<feature type="transmembrane region" description="Helical" evidence="10">
    <location>
        <begin position="163"/>
        <end position="185"/>
    </location>
</feature>
<keyword evidence="4" id="KW-1003">Cell membrane</keyword>
<feature type="transmembrane region" description="Helical" evidence="10">
    <location>
        <begin position="128"/>
        <end position="151"/>
    </location>
</feature>
<dbReference type="EMBL" id="SJPF01000004">
    <property type="protein sequence ID" value="TWT31851.1"/>
    <property type="molecule type" value="Genomic_DNA"/>
</dbReference>
<keyword evidence="2" id="KW-0813">Transport</keyword>
<dbReference type="AlphaFoldDB" id="A0A5C5V0E8"/>
<dbReference type="Gene3D" id="3.40.50.720">
    <property type="entry name" value="NAD(P)-binding Rossmann-like Domain"/>
    <property type="match status" value="1"/>
</dbReference>
<dbReference type="InterPro" id="IPR006153">
    <property type="entry name" value="Cation/H_exchanger_TM"/>
</dbReference>
<dbReference type="PANTHER" id="PTHR32507:SF0">
    <property type="entry name" value="NA(+)_H(+) ANTIPORTER 2-RELATED"/>
    <property type="match status" value="1"/>
</dbReference>
<dbReference type="Pfam" id="PF02254">
    <property type="entry name" value="TrkA_N"/>
    <property type="match status" value="1"/>
</dbReference>
<evidence type="ECO:0000256" key="8">
    <source>
        <dbReference type="ARBA" id="ARBA00023136"/>
    </source>
</evidence>
<keyword evidence="8 10" id="KW-0472">Membrane</keyword>
<keyword evidence="6 10" id="KW-1133">Transmembrane helix</keyword>
<evidence type="ECO:0000256" key="1">
    <source>
        <dbReference type="ARBA" id="ARBA00004651"/>
    </source>
</evidence>
<name>A0A5C5V0E8_9BACT</name>
<dbReference type="InterPro" id="IPR038770">
    <property type="entry name" value="Na+/solute_symporter_sf"/>
</dbReference>
<feature type="domain" description="RCK N-terminal" evidence="12">
    <location>
        <begin position="422"/>
        <end position="512"/>
    </location>
</feature>
<feature type="transmembrane region" description="Helical" evidence="10">
    <location>
        <begin position="191"/>
        <end position="221"/>
    </location>
</feature>
<feature type="region of interest" description="Disordered" evidence="9">
    <location>
        <begin position="597"/>
        <end position="643"/>
    </location>
</feature>
<evidence type="ECO:0000256" key="10">
    <source>
        <dbReference type="SAM" id="Phobius"/>
    </source>
</evidence>
<dbReference type="PANTHER" id="PTHR32507">
    <property type="entry name" value="NA(+)/H(+) ANTIPORTER 1"/>
    <property type="match status" value="1"/>
</dbReference>
<gene>
    <name evidence="13" type="primary">nhaP2</name>
    <name evidence="13" type="ORF">Enr8_37760</name>
</gene>
<evidence type="ECO:0000256" key="2">
    <source>
        <dbReference type="ARBA" id="ARBA00022448"/>
    </source>
</evidence>
<keyword evidence="7" id="KW-0406">Ion transport</keyword>
<dbReference type="GO" id="GO:0015297">
    <property type="term" value="F:antiporter activity"/>
    <property type="evidence" value="ECO:0007669"/>
    <property type="project" value="UniProtKB-KW"/>
</dbReference>
<dbReference type="RefSeq" id="WP_246120145.1">
    <property type="nucleotide sequence ID" value="NZ_SJPF01000004.1"/>
</dbReference>
<dbReference type="Proteomes" id="UP000318878">
    <property type="component" value="Unassembled WGS sequence"/>
</dbReference>
<keyword evidence="5 10" id="KW-0812">Transmembrane</keyword>
<evidence type="ECO:0000313" key="14">
    <source>
        <dbReference type="Proteomes" id="UP000318878"/>
    </source>
</evidence>
<feature type="domain" description="Cation/H+ exchanger transmembrane" evidence="11">
    <location>
        <begin position="34"/>
        <end position="408"/>
    </location>
</feature>
<feature type="transmembrane region" description="Helical" evidence="10">
    <location>
        <begin position="343"/>
        <end position="364"/>
    </location>
</feature>
<feature type="transmembrane region" description="Helical" evidence="10">
    <location>
        <begin position="384"/>
        <end position="402"/>
    </location>
</feature>
<keyword evidence="14" id="KW-1185">Reference proteome</keyword>
<feature type="transmembrane region" description="Helical" evidence="10">
    <location>
        <begin position="233"/>
        <end position="249"/>
    </location>
</feature>
<protein>
    <submittedName>
        <fullName evidence="13">K(+)/H(+) antiporter NhaP2</fullName>
    </submittedName>
</protein>
<evidence type="ECO:0000256" key="7">
    <source>
        <dbReference type="ARBA" id="ARBA00023065"/>
    </source>
</evidence>
<comment type="caution">
    <text evidence="13">The sequence shown here is derived from an EMBL/GenBank/DDBJ whole genome shotgun (WGS) entry which is preliminary data.</text>
</comment>
<sequence length="643" mass="68722">MSLSESCYLPPLSPEYYPLYLAGVLGLGIAAQWLAWRLHLPSILLLLAFGFAAQLAGDPDDIIGKDLLFPIVSLSVAVILFEGGMSLKFSELREAGGVVLRLVTVGAAICWGLAGLAAYFIMGFPIELAALIGAILVVTGPTVIAPLLNYIRPARKVGSIAKWEGIVIDPIGAVLAVLVYEAVVATGLNEAFAVALLAILKTLVVGLVLGAFSAATLILLLRRFLIPDFLHNASILAAILVVFAVSNAIQPESGLLTVTVLGILLANQKRITVRHIFEFKENLRVLLISCLFVVLAARTSPAEIAKVGWQGLLFLLLLIVIVRPASVLLSTIGSGLNWRQKTFLCFMAPRGIVAAAVSSVFAFEIVEEYVHRGADPTTIAQAELLAPLALLVIVGTVTFYGLTAAPIARMLGLASPNPQGLLIAGADRWVRELGKVIHDAGFQVLLVDTNYRNISAAKMAGLPAHCASILSDYVTEEINIGGIGRLLALTANDEVNALACQEFIHLFGRKEVYQLAAWDSGSGRRASVSDHLRGRVLFSEGVDFYVVARRFAAGAQIKKTSLTAEFTYADFLKRYGDSALVMFIIDEGKKLEVRTAESTATPKPGQSLISLVDPVKPAPEETQSEDVAPEDETETESQSPSSS</sequence>
<evidence type="ECO:0000259" key="11">
    <source>
        <dbReference type="Pfam" id="PF00999"/>
    </source>
</evidence>
<feature type="compositionally biased region" description="Acidic residues" evidence="9">
    <location>
        <begin position="622"/>
        <end position="635"/>
    </location>
</feature>
<evidence type="ECO:0000256" key="4">
    <source>
        <dbReference type="ARBA" id="ARBA00022475"/>
    </source>
</evidence>
<dbReference type="SUPFAM" id="SSF51735">
    <property type="entry name" value="NAD(P)-binding Rossmann-fold domains"/>
    <property type="match status" value="1"/>
</dbReference>
<dbReference type="GO" id="GO:0005886">
    <property type="term" value="C:plasma membrane"/>
    <property type="evidence" value="ECO:0007669"/>
    <property type="project" value="UniProtKB-SubCell"/>
</dbReference>
<proteinExistence type="predicted"/>
<evidence type="ECO:0000256" key="3">
    <source>
        <dbReference type="ARBA" id="ARBA00022449"/>
    </source>
</evidence>
<evidence type="ECO:0000256" key="9">
    <source>
        <dbReference type="SAM" id="MobiDB-lite"/>
    </source>
</evidence>
<dbReference type="Gene3D" id="1.20.1530.20">
    <property type="match status" value="1"/>
</dbReference>
<feature type="transmembrane region" description="Helical" evidence="10">
    <location>
        <begin position="16"/>
        <end position="35"/>
    </location>
</feature>
<organism evidence="13 14">
    <name type="scientific">Blastopirellula retiformator</name>
    <dbReference type="NCBI Taxonomy" id="2527970"/>
    <lineage>
        <taxon>Bacteria</taxon>
        <taxon>Pseudomonadati</taxon>
        <taxon>Planctomycetota</taxon>
        <taxon>Planctomycetia</taxon>
        <taxon>Pirellulales</taxon>
        <taxon>Pirellulaceae</taxon>
        <taxon>Blastopirellula</taxon>
    </lineage>
</organism>
<keyword evidence="3" id="KW-0050">Antiport</keyword>
<comment type="subcellular location">
    <subcellularLocation>
        <location evidence="1">Cell membrane</location>
        <topology evidence="1">Multi-pass membrane protein</topology>
    </subcellularLocation>
</comment>
<feature type="transmembrane region" description="Helical" evidence="10">
    <location>
        <begin position="312"/>
        <end position="331"/>
    </location>
</feature>
<reference evidence="13 14" key="1">
    <citation type="submission" date="2019-02" db="EMBL/GenBank/DDBJ databases">
        <title>Deep-cultivation of Planctomycetes and their phenomic and genomic characterization uncovers novel biology.</title>
        <authorList>
            <person name="Wiegand S."/>
            <person name="Jogler M."/>
            <person name="Boedeker C."/>
            <person name="Pinto D."/>
            <person name="Vollmers J."/>
            <person name="Rivas-Marin E."/>
            <person name="Kohn T."/>
            <person name="Peeters S.H."/>
            <person name="Heuer A."/>
            <person name="Rast P."/>
            <person name="Oberbeckmann S."/>
            <person name="Bunk B."/>
            <person name="Jeske O."/>
            <person name="Meyerdierks A."/>
            <person name="Storesund J.E."/>
            <person name="Kallscheuer N."/>
            <person name="Luecker S."/>
            <person name="Lage O.M."/>
            <person name="Pohl T."/>
            <person name="Merkel B.J."/>
            <person name="Hornburger P."/>
            <person name="Mueller R.-W."/>
            <person name="Bruemmer F."/>
            <person name="Labrenz M."/>
            <person name="Spormann A.M."/>
            <person name="Op Den Camp H."/>
            <person name="Overmann J."/>
            <person name="Amann R."/>
            <person name="Jetten M.S.M."/>
            <person name="Mascher T."/>
            <person name="Medema M.H."/>
            <person name="Devos D.P."/>
            <person name="Kaster A.-K."/>
            <person name="Ovreas L."/>
            <person name="Rohde M."/>
            <person name="Galperin M.Y."/>
            <person name="Jogler C."/>
        </authorList>
    </citation>
    <scope>NUCLEOTIDE SEQUENCE [LARGE SCALE GENOMIC DNA]</scope>
    <source>
        <strain evidence="13 14">Enr8</strain>
    </source>
</reference>
<feature type="transmembrane region" description="Helical" evidence="10">
    <location>
        <begin position="68"/>
        <end position="87"/>
    </location>
</feature>
<accession>A0A5C5V0E8</accession>
<dbReference type="GO" id="GO:1902600">
    <property type="term" value="P:proton transmembrane transport"/>
    <property type="evidence" value="ECO:0007669"/>
    <property type="project" value="InterPro"/>
</dbReference>
<evidence type="ECO:0000259" key="12">
    <source>
        <dbReference type="Pfam" id="PF02254"/>
    </source>
</evidence>
<dbReference type="Pfam" id="PF00999">
    <property type="entry name" value="Na_H_Exchanger"/>
    <property type="match status" value="1"/>
</dbReference>
<evidence type="ECO:0000313" key="13">
    <source>
        <dbReference type="EMBL" id="TWT31851.1"/>
    </source>
</evidence>
<dbReference type="GO" id="GO:0006813">
    <property type="term" value="P:potassium ion transport"/>
    <property type="evidence" value="ECO:0007669"/>
    <property type="project" value="InterPro"/>
</dbReference>
<dbReference type="InterPro" id="IPR003148">
    <property type="entry name" value="RCK_N"/>
</dbReference>
<feature type="transmembrane region" description="Helical" evidence="10">
    <location>
        <begin position="99"/>
        <end position="122"/>
    </location>
</feature>
<dbReference type="InterPro" id="IPR036291">
    <property type="entry name" value="NAD(P)-bd_dom_sf"/>
</dbReference>
<feature type="transmembrane region" description="Helical" evidence="10">
    <location>
        <begin position="40"/>
        <end position="56"/>
    </location>
</feature>